<sequence length="117" mass="11669">MKVHLPGLLALAVLAGSGCASSVPAAALVLPVLDSSVAGNIAGTLEYCVKNNYLSADAVSGVKDRLLEKVPGQGGFDKGEGGLLTGSDGKTFDLKGATSDVRRKACQQVLGAAGSLI</sequence>
<protein>
    <submittedName>
        <fullName evidence="2">DUF2501 domain-containing protein</fullName>
    </submittedName>
</protein>
<keyword evidence="1" id="KW-0732">Signal</keyword>
<dbReference type="AlphaFoldDB" id="A0A7W3YEM2"/>
<reference evidence="2 3" key="1">
    <citation type="submission" date="2020-07" db="EMBL/GenBank/DDBJ databases">
        <authorList>
            <person name="Xu S."/>
            <person name="Li A."/>
        </authorList>
    </citation>
    <scope>NUCLEOTIDE SEQUENCE [LARGE SCALE GENOMIC DNA]</scope>
    <source>
        <strain evidence="2 3">SG-8</strain>
    </source>
</reference>
<dbReference type="Proteomes" id="UP000552587">
    <property type="component" value="Unassembled WGS sequence"/>
</dbReference>
<proteinExistence type="predicted"/>
<evidence type="ECO:0000313" key="2">
    <source>
        <dbReference type="EMBL" id="MBB1088351.1"/>
    </source>
</evidence>
<dbReference type="PROSITE" id="PS51257">
    <property type="entry name" value="PROKAR_LIPOPROTEIN"/>
    <property type="match status" value="1"/>
</dbReference>
<feature type="signal peptide" evidence="1">
    <location>
        <begin position="1"/>
        <end position="25"/>
    </location>
</feature>
<evidence type="ECO:0000313" key="3">
    <source>
        <dbReference type="Proteomes" id="UP000552587"/>
    </source>
</evidence>
<dbReference type="RefSeq" id="WP_182669143.1">
    <property type="nucleotide sequence ID" value="NZ_JACHTE010000005.1"/>
</dbReference>
<evidence type="ECO:0000256" key="1">
    <source>
        <dbReference type="SAM" id="SignalP"/>
    </source>
</evidence>
<gene>
    <name evidence="2" type="ORF">H4F99_07575</name>
</gene>
<feature type="chain" id="PRO_5030810908" evidence="1">
    <location>
        <begin position="26"/>
        <end position="117"/>
    </location>
</feature>
<comment type="caution">
    <text evidence="2">The sequence shown here is derived from an EMBL/GenBank/DDBJ whole genome shotgun (WGS) entry which is preliminary data.</text>
</comment>
<organism evidence="2 3">
    <name type="scientific">Marilutibacter penaei</name>
    <dbReference type="NCBI Taxonomy" id="2759900"/>
    <lineage>
        <taxon>Bacteria</taxon>
        <taxon>Pseudomonadati</taxon>
        <taxon>Pseudomonadota</taxon>
        <taxon>Gammaproteobacteria</taxon>
        <taxon>Lysobacterales</taxon>
        <taxon>Lysobacteraceae</taxon>
        <taxon>Marilutibacter</taxon>
    </lineage>
</organism>
<accession>A0A7W3YEM2</accession>
<dbReference type="EMBL" id="JACHTE010000005">
    <property type="protein sequence ID" value="MBB1088351.1"/>
    <property type="molecule type" value="Genomic_DNA"/>
</dbReference>
<keyword evidence="3" id="KW-1185">Reference proteome</keyword>
<name>A0A7W3YEM2_9GAMM</name>
<dbReference type="Pfam" id="PF10696">
    <property type="entry name" value="DUF2501"/>
    <property type="match status" value="1"/>
</dbReference>
<dbReference type="InterPro" id="IPR019637">
    <property type="entry name" value="DUF2501"/>
</dbReference>